<organism evidence="4 5">
    <name type="scientific">Tatumella morbirosei</name>
    <dbReference type="NCBI Taxonomy" id="642227"/>
    <lineage>
        <taxon>Bacteria</taxon>
        <taxon>Pseudomonadati</taxon>
        <taxon>Pseudomonadota</taxon>
        <taxon>Gammaproteobacteria</taxon>
        <taxon>Enterobacterales</taxon>
        <taxon>Erwiniaceae</taxon>
        <taxon>Tatumella</taxon>
    </lineage>
</organism>
<evidence type="ECO:0000256" key="2">
    <source>
        <dbReference type="SAM" id="SignalP"/>
    </source>
</evidence>
<name>A0A095TS98_9GAMM</name>
<keyword evidence="1 2" id="KW-0732">Signal</keyword>
<keyword evidence="5" id="KW-1185">Reference proteome</keyword>
<feature type="domain" description="YdgH/BhsA/McbA-like" evidence="3">
    <location>
        <begin position="36"/>
        <end position="89"/>
    </location>
</feature>
<dbReference type="InterPro" id="IPR010854">
    <property type="entry name" value="YdgH/BhsA/McbA-like_dom"/>
</dbReference>
<dbReference type="Proteomes" id="UP000029577">
    <property type="component" value="Unassembled WGS sequence"/>
</dbReference>
<evidence type="ECO:0000256" key="1">
    <source>
        <dbReference type="ARBA" id="ARBA00022729"/>
    </source>
</evidence>
<dbReference type="Gene3D" id="3.30.1660.10">
    <property type="entry name" value="Flavin-binding protein dodecin"/>
    <property type="match status" value="1"/>
</dbReference>
<dbReference type="AlphaFoldDB" id="A0A095TS98"/>
<gene>
    <name evidence="4" type="ORF">HA49_02750</name>
</gene>
<dbReference type="PANTHER" id="PTHR34156">
    <property type="entry name" value="OUTER MEMBRANE PROTEIN-RELATED-RELATED"/>
    <property type="match status" value="1"/>
</dbReference>
<dbReference type="EMBL" id="JPKR02000005">
    <property type="protein sequence ID" value="KGD79517.1"/>
    <property type="molecule type" value="Genomic_DNA"/>
</dbReference>
<evidence type="ECO:0000313" key="5">
    <source>
        <dbReference type="Proteomes" id="UP000029577"/>
    </source>
</evidence>
<dbReference type="InterPro" id="IPR051096">
    <property type="entry name" value="BhsA/McbA_stress_biofilm_assoc"/>
</dbReference>
<evidence type="ECO:0000259" key="3">
    <source>
        <dbReference type="Pfam" id="PF07338"/>
    </source>
</evidence>
<dbReference type="InterPro" id="IPR036275">
    <property type="entry name" value="YdgH-like_sf"/>
</dbReference>
<accession>A0A095TS98</accession>
<reference evidence="4" key="1">
    <citation type="submission" date="2014-12" db="EMBL/GenBank/DDBJ databases">
        <title>The draft genome of the Tatumella morbirosei type strain, LMG23360T isolated from pineapple rot.</title>
        <authorList>
            <person name="Smits T.H."/>
            <person name="Palmer M."/>
            <person name="Venter S.N."/>
            <person name="Duffy B."/>
            <person name="Steenkamp E.T."/>
            <person name="Chan W.Y."/>
            <person name="Coutinho T.A."/>
            <person name="Coetzee M.P."/>
            <person name="De Maayer P."/>
        </authorList>
    </citation>
    <scope>NUCLEOTIDE SEQUENCE [LARGE SCALE GENOMIC DNA]</scope>
    <source>
        <strain evidence="4">LMG 23360</strain>
    </source>
</reference>
<comment type="caution">
    <text evidence="4">The sequence shown here is derived from an EMBL/GenBank/DDBJ whole genome shotgun (WGS) entry which is preliminary data.</text>
</comment>
<feature type="chain" id="PRO_5001918495" description="YdgH/BhsA/McbA-like domain-containing protein" evidence="2">
    <location>
        <begin position="23"/>
        <end position="89"/>
    </location>
</feature>
<evidence type="ECO:0000313" key="4">
    <source>
        <dbReference type="EMBL" id="KGD79517.1"/>
    </source>
</evidence>
<dbReference type="eggNOG" id="ENOG5032Z18">
    <property type="taxonomic scope" value="Bacteria"/>
</dbReference>
<sequence length="89" mass="9769">MKFIKYTITALVAGVFSFSAFAAEEVTQKQVDEMKLESLGTISTTNHATSPMDAHKILSSEADKKGGRYFRVIAGREHGRISAVAEVYK</sequence>
<dbReference type="OrthoDB" id="6520115at2"/>
<feature type="signal peptide" evidence="2">
    <location>
        <begin position="1"/>
        <end position="22"/>
    </location>
</feature>
<proteinExistence type="predicted"/>
<protein>
    <recommendedName>
        <fullName evidence="3">YdgH/BhsA/McbA-like domain-containing protein</fullName>
    </recommendedName>
</protein>
<dbReference type="Pfam" id="PF07338">
    <property type="entry name" value="YdgH_BhsA-like"/>
    <property type="match status" value="1"/>
</dbReference>
<dbReference type="InterPro" id="IPR025543">
    <property type="entry name" value="Dodecin-like"/>
</dbReference>
<dbReference type="SUPFAM" id="SSF159871">
    <property type="entry name" value="YdgH-like"/>
    <property type="match status" value="1"/>
</dbReference>
<dbReference type="PANTHER" id="PTHR34156:SF9">
    <property type="entry name" value="SECRETED PROTEIN"/>
    <property type="match status" value="1"/>
</dbReference>
<dbReference type="RefSeq" id="WP_038016501.1">
    <property type="nucleotide sequence ID" value="NZ_JPKR02000005.1"/>
</dbReference>
<dbReference type="STRING" id="642227.HA49_02750"/>